<evidence type="ECO:0000313" key="9">
    <source>
        <dbReference type="EMBL" id="SHE27770.1"/>
    </source>
</evidence>
<sequence length="221" mass="24191">MQGNLEILDIVLRIALSILFSGLVGLEREKTKKPAGLRTHVLVSVGATVVMLTGIALAGDYQDISPTDPSRMGAQVISGIGFLGAGTILRSGFDVRGLTTAATIWAVGCIGLAIGAGYYEIALAASAAVFIILRAFSHINLKKYDMAKIYSIEMEFNLDFDPDKLYKDIDSDEFKILDFQLREKHVKLTVLKHPQDKEFSIFNYLSKEDVAFINIKSETGV</sequence>
<evidence type="ECO:0000259" key="8">
    <source>
        <dbReference type="Pfam" id="PF02308"/>
    </source>
</evidence>
<dbReference type="STRING" id="1120975.SAMN02746064_00106"/>
<feature type="transmembrane region" description="Helical" evidence="7">
    <location>
        <begin position="41"/>
        <end position="61"/>
    </location>
</feature>
<dbReference type="InterPro" id="IPR049177">
    <property type="entry name" value="MgtC_SapB_SrpB_YhiD_N"/>
</dbReference>
<evidence type="ECO:0000256" key="5">
    <source>
        <dbReference type="ARBA" id="ARBA00022989"/>
    </source>
</evidence>
<evidence type="ECO:0000256" key="2">
    <source>
        <dbReference type="ARBA" id="ARBA00009298"/>
    </source>
</evidence>
<name>A0A1M4S6G2_9FIRM</name>
<dbReference type="PANTHER" id="PTHR33778">
    <property type="entry name" value="PROTEIN MGTC"/>
    <property type="match status" value="1"/>
</dbReference>
<dbReference type="Proteomes" id="UP000184251">
    <property type="component" value="Unassembled WGS sequence"/>
</dbReference>
<dbReference type="AlphaFoldDB" id="A0A1M4S6G2"/>
<reference evidence="9 10" key="1">
    <citation type="submission" date="2016-11" db="EMBL/GenBank/DDBJ databases">
        <authorList>
            <person name="Jaros S."/>
            <person name="Januszkiewicz K."/>
            <person name="Wedrychowicz H."/>
        </authorList>
    </citation>
    <scope>NUCLEOTIDE SEQUENCE [LARGE SCALE GENOMIC DNA]</scope>
    <source>
        <strain evidence="9 10">DSM 14828</strain>
    </source>
</reference>
<gene>
    <name evidence="9" type="ORF">SAMN02746064_00106</name>
</gene>
<evidence type="ECO:0000256" key="7">
    <source>
        <dbReference type="SAM" id="Phobius"/>
    </source>
</evidence>
<dbReference type="PRINTS" id="PR01837">
    <property type="entry name" value="MGTCSAPBPROT"/>
</dbReference>
<feature type="transmembrane region" description="Helical" evidence="7">
    <location>
        <begin position="73"/>
        <end position="93"/>
    </location>
</feature>
<evidence type="ECO:0000256" key="1">
    <source>
        <dbReference type="ARBA" id="ARBA00004651"/>
    </source>
</evidence>
<evidence type="ECO:0000313" key="10">
    <source>
        <dbReference type="Proteomes" id="UP000184251"/>
    </source>
</evidence>
<keyword evidence="4 7" id="KW-0812">Transmembrane</keyword>
<keyword evidence="6 7" id="KW-0472">Membrane</keyword>
<feature type="transmembrane region" description="Helical" evidence="7">
    <location>
        <begin position="7"/>
        <end position="26"/>
    </location>
</feature>
<dbReference type="RefSeq" id="WP_073269111.1">
    <property type="nucleotide sequence ID" value="NZ_FQTU01000001.1"/>
</dbReference>
<keyword evidence="5 7" id="KW-1133">Transmembrane helix</keyword>
<protein>
    <submittedName>
        <fullName evidence="9">Putative Mg2+ transporter-C (MgtC) family protein</fullName>
    </submittedName>
</protein>
<dbReference type="InterPro" id="IPR003416">
    <property type="entry name" value="MgtC/SapB/SrpB/YhiD_fam"/>
</dbReference>
<comment type="similarity">
    <text evidence="2">Belongs to the MgtC/SapB family.</text>
</comment>
<evidence type="ECO:0000256" key="4">
    <source>
        <dbReference type="ARBA" id="ARBA00022692"/>
    </source>
</evidence>
<accession>A0A1M4S6G2</accession>
<proteinExistence type="inferred from homology"/>
<evidence type="ECO:0000256" key="6">
    <source>
        <dbReference type="ARBA" id="ARBA00023136"/>
    </source>
</evidence>
<feature type="domain" description="MgtC/SapB/SrpB/YhiD N-terminal" evidence="8">
    <location>
        <begin position="15"/>
        <end position="139"/>
    </location>
</feature>
<dbReference type="EMBL" id="FQTU01000001">
    <property type="protein sequence ID" value="SHE27770.1"/>
    <property type="molecule type" value="Genomic_DNA"/>
</dbReference>
<feature type="transmembrane region" description="Helical" evidence="7">
    <location>
        <begin position="105"/>
        <end position="133"/>
    </location>
</feature>
<dbReference type="PANTHER" id="PTHR33778:SF1">
    <property type="entry name" value="MAGNESIUM TRANSPORTER YHID-RELATED"/>
    <property type="match status" value="1"/>
</dbReference>
<keyword evidence="10" id="KW-1185">Reference proteome</keyword>
<comment type="subcellular location">
    <subcellularLocation>
        <location evidence="1">Cell membrane</location>
        <topology evidence="1">Multi-pass membrane protein</topology>
    </subcellularLocation>
</comment>
<dbReference type="Pfam" id="PF02308">
    <property type="entry name" value="MgtC"/>
    <property type="match status" value="1"/>
</dbReference>
<evidence type="ECO:0000256" key="3">
    <source>
        <dbReference type="ARBA" id="ARBA00022475"/>
    </source>
</evidence>
<dbReference type="OrthoDB" id="9811198at2"/>
<dbReference type="GO" id="GO:0005886">
    <property type="term" value="C:plasma membrane"/>
    <property type="evidence" value="ECO:0007669"/>
    <property type="project" value="UniProtKB-SubCell"/>
</dbReference>
<keyword evidence="3" id="KW-1003">Cell membrane</keyword>
<organism evidence="9 10">
    <name type="scientific">Alkalibacter saccharofermentans DSM 14828</name>
    <dbReference type="NCBI Taxonomy" id="1120975"/>
    <lineage>
        <taxon>Bacteria</taxon>
        <taxon>Bacillati</taxon>
        <taxon>Bacillota</taxon>
        <taxon>Clostridia</taxon>
        <taxon>Eubacteriales</taxon>
        <taxon>Eubacteriaceae</taxon>
        <taxon>Alkalibacter</taxon>
    </lineage>
</organism>